<dbReference type="Proteomes" id="UP000008315">
    <property type="component" value="Chromosome"/>
</dbReference>
<dbReference type="AlphaFoldDB" id="G4STQ2"/>
<proteinExistence type="predicted"/>
<dbReference type="STRING" id="1091494.MEALZ_0020"/>
<organism evidence="1 2">
    <name type="scientific">Methylotuvimicrobium alcaliphilum (strain DSM 19304 / NCIMB 14124 / VKM B-2133 / 20Z)</name>
    <name type="common">Methylomicrobium alcaliphilum</name>
    <dbReference type="NCBI Taxonomy" id="1091494"/>
    <lineage>
        <taxon>Bacteria</taxon>
        <taxon>Pseudomonadati</taxon>
        <taxon>Pseudomonadota</taxon>
        <taxon>Gammaproteobacteria</taxon>
        <taxon>Methylococcales</taxon>
        <taxon>Methylococcaceae</taxon>
        <taxon>Methylotuvimicrobium</taxon>
    </lineage>
</organism>
<dbReference type="HOGENOM" id="CLU_2633988_0_0_6"/>
<accession>G4STQ2</accession>
<keyword evidence="2" id="KW-1185">Reference proteome</keyword>
<name>G4STQ2_META2</name>
<sequence>MDGLTYRPRLFHSPFDRLRANGKILKLMGVTALLGTHTLVAEARSLSIPTLERWERGTFLPSGKKESKRPTLFRAHS</sequence>
<dbReference type="EMBL" id="FO082060">
    <property type="protein sequence ID" value="CCE21724.1"/>
    <property type="molecule type" value="Genomic_DNA"/>
</dbReference>
<protein>
    <submittedName>
        <fullName evidence="1">Uncharacterized protein</fullName>
    </submittedName>
</protein>
<gene>
    <name evidence="1" type="ordered locus">MEALZ_0020</name>
</gene>
<dbReference type="KEGG" id="mah:MEALZ_0020"/>
<evidence type="ECO:0000313" key="2">
    <source>
        <dbReference type="Proteomes" id="UP000008315"/>
    </source>
</evidence>
<evidence type="ECO:0000313" key="1">
    <source>
        <dbReference type="EMBL" id="CCE21724.1"/>
    </source>
</evidence>
<reference evidence="2" key="1">
    <citation type="journal article" date="2012" name="J. Bacteriol.">
        <title>Genome sequence of the haloalkaliphilic methanotrophic bacterium Methylomicrobium alcaliphilum 20Z.</title>
        <authorList>
            <person name="Vuilleumier S."/>
            <person name="Khmelenina V.N."/>
            <person name="Bringel F."/>
            <person name="Reshetnikov A.S."/>
            <person name="Lajus A."/>
            <person name="Mangenot S."/>
            <person name="Rouy Z."/>
            <person name="Op den Camp H.J."/>
            <person name="Jetten M.S."/>
            <person name="Dispirito A.A."/>
            <person name="Dunfield P."/>
            <person name="Klotz M.G."/>
            <person name="Semrau J.D."/>
            <person name="Stein L.Y."/>
            <person name="Barbe V."/>
            <person name="Medigue C."/>
            <person name="Trotsenko Y.A."/>
            <person name="Kalyuzhnaya M.G."/>
        </authorList>
    </citation>
    <scope>NUCLEOTIDE SEQUENCE [LARGE SCALE GENOMIC DNA]</scope>
    <source>
        <strain evidence="2">DSM 19304 / NCIMB 14124 / VKM B-2133 / 20Z</strain>
    </source>
</reference>